<protein>
    <submittedName>
        <fullName evidence="1">Molybdate transport system regulatory protein</fullName>
    </submittedName>
</protein>
<name>A0A238YXN3_9FLAO</name>
<dbReference type="Proteomes" id="UP000198379">
    <property type="component" value="Unassembled WGS sequence"/>
</dbReference>
<reference evidence="1 2" key="1">
    <citation type="submission" date="2017-06" db="EMBL/GenBank/DDBJ databases">
        <authorList>
            <person name="Kim H.J."/>
            <person name="Triplett B.A."/>
        </authorList>
    </citation>
    <scope>NUCLEOTIDE SEQUENCE [LARGE SCALE GENOMIC DNA]</scope>
    <source>
        <strain evidence="1 2">DSM 25597</strain>
    </source>
</reference>
<gene>
    <name evidence="1" type="ORF">SAMN06265376_102443</name>
</gene>
<proteinExistence type="predicted"/>
<organism evidence="1 2">
    <name type="scientific">Dokdonia pacifica</name>
    <dbReference type="NCBI Taxonomy" id="1627892"/>
    <lineage>
        <taxon>Bacteria</taxon>
        <taxon>Pseudomonadati</taxon>
        <taxon>Bacteroidota</taxon>
        <taxon>Flavobacteriia</taxon>
        <taxon>Flavobacteriales</taxon>
        <taxon>Flavobacteriaceae</taxon>
        <taxon>Dokdonia</taxon>
    </lineage>
</organism>
<dbReference type="InterPro" id="IPR036390">
    <property type="entry name" value="WH_DNA-bd_sf"/>
</dbReference>
<dbReference type="SUPFAM" id="SSF46785">
    <property type="entry name" value="Winged helix' DNA-binding domain"/>
    <property type="match status" value="1"/>
</dbReference>
<evidence type="ECO:0000313" key="1">
    <source>
        <dbReference type="EMBL" id="SNR75865.1"/>
    </source>
</evidence>
<dbReference type="PANTHER" id="PTHR30432">
    <property type="entry name" value="TRANSCRIPTIONAL REGULATOR MODE"/>
    <property type="match status" value="1"/>
</dbReference>
<keyword evidence="2" id="KW-1185">Reference proteome</keyword>
<dbReference type="AlphaFoldDB" id="A0A238YXN3"/>
<dbReference type="InterPro" id="IPR051815">
    <property type="entry name" value="Molybdate_resp_trans_reg"/>
</dbReference>
<dbReference type="RefSeq" id="WP_089371185.1">
    <property type="nucleotide sequence ID" value="NZ_BMEP01000001.1"/>
</dbReference>
<dbReference type="Gene3D" id="1.10.10.10">
    <property type="entry name" value="Winged helix-like DNA-binding domain superfamily/Winged helix DNA-binding domain"/>
    <property type="match status" value="1"/>
</dbReference>
<dbReference type="EMBL" id="FZNY01000002">
    <property type="protein sequence ID" value="SNR75865.1"/>
    <property type="molecule type" value="Genomic_DNA"/>
</dbReference>
<dbReference type="InterPro" id="IPR036388">
    <property type="entry name" value="WH-like_DNA-bd_sf"/>
</dbReference>
<evidence type="ECO:0000313" key="2">
    <source>
        <dbReference type="Proteomes" id="UP000198379"/>
    </source>
</evidence>
<dbReference type="PANTHER" id="PTHR30432:SF1">
    <property type="entry name" value="DNA-BINDING TRANSCRIPTIONAL DUAL REGULATOR MODE"/>
    <property type="match status" value="1"/>
</dbReference>
<dbReference type="OrthoDB" id="9805928at2"/>
<sequence length="114" mass="12937">MEVQIRNRIWIEINGDKWMGKGHVQLLMAIEKTSSLSGASRETGISYRKAWRLIHQINTLANHEVVRLQKGGAGGGGAYVTPYGMKLLVFFKELMSQTELLLQKQLNAHSELWE</sequence>
<accession>A0A238YXN3</accession>